<dbReference type="EMBL" id="QGDJ01000008">
    <property type="protein sequence ID" value="PWJ16516.1"/>
    <property type="molecule type" value="Genomic_DNA"/>
</dbReference>
<dbReference type="RefSeq" id="WP_109565235.1">
    <property type="nucleotide sequence ID" value="NZ_QGDJ01000008.1"/>
</dbReference>
<dbReference type="EMBL" id="UETC01000008">
    <property type="protein sequence ID" value="SSA48753.1"/>
    <property type="molecule type" value="Genomic_DNA"/>
</dbReference>
<accession>A0A2Y9C8D9</accession>
<feature type="chain" id="PRO_5036059110" evidence="1">
    <location>
        <begin position="29"/>
        <end position="724"/>
    </location>
</feature>
<evidence type="ECO:0000256" key="1">
    <source>
        <dbReference type="SAM" id="SignalP"/>
    </source>
</evidence>
<proteinExistence type="predicted"/>
<name>A0A2Y9C8D9_9RHOB</name>
<dbReference type="Proteomes" id="UP000245839">
    <property type="component" value="Unassembled WGS sequence"/>
</dbReference>
<dbReference type="Proteomes" id="UP000251571">
    <property type="component" value="Unassembled WGS sequence"/>
</dbReference>
<reference evidence="3 5" key="1">
    <citation type="submission" date="2016-10" db="EMBL/GenBank/DDBJ databases">
        <authorList>
            <person name="Cai Z."/>
        </authorList>
    </citation>
    <scope>NUCLEOTIDE SEQUENCE [LARGE SCALE GENOMIC DNA]</scope>
    <source>
        <strain evidence="3 5">DSM 25227</strain>
    </source>
</reference>
<dbReference type="Pfam" id="PF06082">
    <property type="entry name" value="YjbH"/>
    <property type="match status" value="1"/>
</dbReference>
<protein>
    <submittedName>
        <fullName evidence="3">Exopolysaccharide biosynthesis protein YbjH</fullName>
    </submittedName>
</protein>
<keyword evidence="1" id="KW-0732">Signal</keyword>
<dbReference type="AlphaFoldDB" id="A0A2Y9C8D9"/>
<reference evidence="2 4" key="2">
    <citation type="submission" date="2018-03" db="EMBL/GenBank/DDBJ databases">
        <title>Genomic Encyclopedia of Archaeal and Bacterial Type Strains, Phase II (KMG-II): from individual species to whole genera.</title>
        <authorList>
            <person name="Goeker M."/>
        </authorList>
    </citation>
    <scope>NUCLEOTIDE SEQUENCE [LARGE SCALE GENOMIC DNA]</scope>
    <source>
        <strain evidence="2 4">DSM 25227</strain>
    </source>
</reference>
<feature type="signal peptide" evidence="1">
    <location>
        <begin position="1"/>
        <end position="28"/>
    </location>
</feature>
<evidence type="ECO:0000313" key="2">
    <source>
        <dbReference type="EMBL" id="PWJ16516.1"/>
    </source>
</evidence>
<sequence length="724" mass="79688">MRTIRTMLTGRTILTSLLCAGLVAPAGAQQAPEPRRSVSSYGVPGLIDMPSAQMQPDGEIVTSIYGLSNGSGRTQLSFQILPRVQGVFRYATIPDFLRVGDEFIRTYDRSFDVRFQVLKENGWIPDVTVGLQDFGGTSLFSGEYVVASKTFGPQWTATAGIGWGRFGSAGSFTNPLVALDERFRDRPRYDVNTSGGQFSTSSWFRGDAALFAGVEFRPNDRWTLKAEYSSDGYREEEARGIFDRKSPLNFGVEYNLAPGIRLGGYAVGGSEFGFNIQLALNPKRPPTGGSGLEGAALPVALRPSRDAQPQLWSEAWVGAAQVEEPVVAGLDAVLAEAGLELISYRLTGDRVDIRFRNPRYASEAQAIGRAARAMAATLPPSVETFVLTPENERSLGSASVILRRSDLEAIENRPNGAAEMLAVAGIVDSASLPTDGRRYVEDAYPRLNWNIGPYIGYSLFDPDNPFRVDVGLAASAEWEPVRGLVLGGEVRQKLIGNRDESVRESNSVLPRVRTNGPEFLKTDDPFIPYLTASYFFRPGQNLYARGTVGLLEREFGGVSGEVLWKPVNSRLAIGVEANIVRQREFDGLFGFQDLEAETAFISAYYDHGARFYSQLDVGQYLAGDRGATYTLTREFSNGWQVGAYATRTNVSAEEFGEGSFDKGFFLRIPTDWLLGRPTRQTSGLTIQPVQRDGGARLTIRDRLYPLVRSQSAPDLTERWGRFWR</sequence>
<evidence type="ECO:0000313" key="3">
    <source>
        <dbReference type="EMBL" id="SSA48753.1"/>
    </source>
</evidence>
<dbReference type="OrthoDB" id="19542at2"/>
<evidence type="ECO:0000313" key="4">
    <source>
        <dbReference type="Proteomes" id="UP000245839"/>
    </source>
</evidence>
<evidence type="ECO:0000313" key="5">
    <source>
        <dbReference type="Proteomes" id="UP000251571"/>
    </source>
</evidence>
<dbReference type="InterPro" id="IPR010344">
    <property type="entry name" value="YbjH"/>
</dbReference>
<gene>
    <name evidence="2" type="ORF">BCF38_10830</name>
    <name evidence="3" type="ORF">SAMN05421539_10830</name>
</gene>
<organism evidence="3 5">
    <name type="scientific">Jannaschia seohaensis</name>
    <dbReference type="NCBI Taxonomy" id="475081"/>
    <lineage>
        <taxon>Bacteria</taxon>
        <taxon>Pseudomonadati</taxon>
        <taxon>Pseudomonadota</taxon>
        <taxon>Alphaproteobacteria</taxon>
        <taxon>Rhodobacterales</taxon>
        <taxon>Roseobacteraceae</taxon>
        <taxon>Jannaschia</taxon>
    </lineage>
</organism>
<keyword evidence="4" id="KW-1185">Reference proteome</keyword>